<comment type="catalytic activity">
    <reaction evidence="1">
        <text>Thiol-dependent hydrolysis of ester, thioester, amide, peptide and isopeptide bonds formed by the C-terminal Gly of ubiquitin (a 76-residue protein attached to proteins as an intracellular targeting signal).</text>
        <dbReference type="EC" id="3.4.19.12"/>
    </reaction>
</comment>
<keyword evidence="6" id="KW-0788">Thiol protease</keyword>
<evidence type="ECO:0000313" key="8">
    <source>
        <dbReference type="Proteomes" id="UP000014074"/>
    </source>
</evidence>
<evidence type="ECO:0000256" key="4">
    <source>
        <dbReference type="ARBA" id="ARBA00022786"/>
    </source>
</evidence>
<dbReference type="PANTHER" id="PTHR12931:SF15">
    <property type="entry name" value="UBIQUITIN THIOESTERASE OTUBAIN-LIKE"/>
    <property type="match status" value="1"/>
</dbReference>
<dbReference type="GO" id="GO:0006508">
    <property type="term" value="P:proteolysis"/>
    <property type="evidence" value="ECO:0007669"/>
    <property type="project" value="UniProtKB-KW"/>
</dbReference>
<dbReference type="Pfam" id="PF10275">
    <property type="entry name" value="Peptidase_C65"/>
    <property type="match status" value="1"/>
</dbReference>
<dbReference type="InterPro" id="IPR019400">
    <property type="entry name" value="Peptidase_C65_otubain"/>
</dbReference>
<dbReference type="PANTHER" id="PTHR12931">
    <property type="entry name" value="UBIQUITIN THIOLESTERASE PROTEIN OTUB"/>
    <property type="match status" value="1"/>
</dbReference>
<name>R8BQQ7_PHAM7</name>
<dbReference type="GO" id="GO:0071108">
    <property type="term" value="P:protein K48-linked deubiquitination"/>
    <property type="evidence" value="ECO:0007669"/>
    <property type="project" value="TreeGrafter"/>
</dbReference>
<proteinExistence type="predicted"/>
<dbReference type="EMBL" id="KB932984">
    <property type="protein sequence ID" value="EOO01664.1"/>
    <property type="molecule type" value="Genomic_DNA"/>
</dbReference>
<dbReference type="KEGG" id="tmn:UCRPA7_2877"/>
<evidence type="ECO:0000256" key="3">
    <source>
        <dbReference type="ARBA" id="ARBA00022670"/>
    </source>
</evidence>
<evidence type="ECO:0000256" key="2">
    <source>
        <dbReference type="ARBA" id="ARBA00012759"/>
    </source>
</evidence>
<evidence type="ECO:0000256" key="1">
    <source>
        <dbReference type="ARBA" id="ARBA00000707"/>
    </source>
</evidence>
<dbReference type="InterPro" id="IPR042468">
    <property type="entry name" value="Peptidase_C65_otubain_sub1"/>
</dbReference>
<dbReference type="InterPro" id="IPR042467">
    <property type="entry name" value="Peptidase_C65_otubain_sub2"/>
</dbReference>
<keyword evidence="3" id="KW-0645">Protease</keyword>
<keyword evidence="8" id="KW-1185">Reference proteome</keyword>
<dbReference type="CDD" id="cd22749">
    <property type="entry name" value="Otubain_C65"/>
    <property type="match status" value="1"/>
</dbReference>
<evidence type="ECO:0000313" key="7">
    <source>
        <dbReference type="EMBL" id="EOO01664.1"/>
    </source>
</evidence>
<accession>R8BQQ7</accession>
<dbReference type="AlphaFoldDB" id="R8BQQ7"/>
<dbReference type="Proteomes" id="UP000014074">
    <property type="component" value="Unassembled WGS sequence"/>
</dbReference>
<dbReference type="OrthoDB" id="18915at2759"/>
<sequence length="233" mass="25880">MEPNTQDDLAAQEAAAREYRPKLQGPLIGEKMPSHVITEEYAKADQVYVAKTIALPETYSSYRPVQGDGNCGWRAIGYGYFETLIQQGDVALVQSELQRLTALNQYLSSVGGYDDMVYEPMSEETIELLGDIAANMVDPLTAMSILTNKFNDPNSANSIIYHLRLLAASWLRENAETYEAFTAAEGGIQPYCNDVLERVDREIEHLGIVSLIAALVAKSTPIDFPKRRTIKIL</sequence>
<dbReference type="InterPro" id="IPR038765">
    <property type="entry name" value="Papain-like_cys_pep_sf"/>
</dbReference>
<keyword evidence="4" id="KW-0833">Ubl conjugation pathway</keyword>
<dbReference type="Gene3D" id="3.30.200.60">
    <property type="entry name" value="Peptidase C65 Otubain, subdomain 1"/>
    <property type="match status" value="1"/>
</dbReference>
<dbReference type="GO" id="GO:0005634">
    <property type="term" value="C:nucleus"/>
    <property type="evidence" value="ECO:0007669"/>
    <property type="project" value="TreeGrafter"/>
</dbReference>
<dbReference type="RefSeq" id="XP_007913606.1">
    <property type="nucleotide sequence ID" value="XM_007915415.1"/>
</dbReference>
<reference evidence="8" key="1">
    <citation type="journal article" date="2013" name="Genome Announc.">
        <title>Draft genome sequence of the ascomycete Phaeoacremonium aleophilum strain UCR-PA7, a causal agent of the esca disease complex in grapevines.</title>
        <authorList>
            <person name="Blanco-Ulate B."/>
            <person name="Rolshausen P."/>
            <person name="Cantu D."/>
        </authorList>
    </citation>
    <scope>NUCLEOTIDE SEQUENCE [LARGE SCALE GENOMIC DNA]</scope>
    <source>
        <strain evidence="8">UCR-PA7</strain>
    </source>
</reference>
<dbReference type="GeneID" id="19323170"/>
<keyword evidence="5" id="KW-0378">Hydrolase</keyword>
<dbReference type="EC" id="3.4.19.12" evidence="2"/>
<protein>
    <recommendedName>
        <fullName evidence="2">ubiquitinyl hydrolase 1</fullName>
        <ecNumber evidence="2">3.4.19.12</ecNumber>
    </recommendedName>
</protein>
<evidence type="ECO:0000256" key="5">
    <source>
        <dbReference type="ARBA" id="ARBA00022801"/>
    </source>
</evidence>
<dbReference type="SUPFAM" id="SSF54001">
    <property type="entry name" value="Cysteine proteinases"/>
    <property type="match status" value="1"/>
</dbReference>
<gene>
    <name evidence="7" type="ORF">UCRPA7_2877</name>
</gene>
<dbReference type="eggNOG" id="KOG3991">
    <property type="taxonomic scope" value="Eukaryota"/>
</dbReference>
<dbReference type="GO" id="GO:0043130">
    <property type="term" value="F:ubiquitin binding"/>
    <property type="evidence" value="ECO:0007669"/>
    <property type="project" value="TreeGrafter"/>
</dbReference>
<dbReference type="GO" id="GO:0004843">
    <property type="term" value="F:cysteine-type deubiquitinase activity"/>
    <property type="evidence" value="ECO:0007669"/>
    <property type="project" value="UniProtKB-EC"/>
</dbReference>
<evidence type="ECO:0000256" key="6">
    <source>
        <dbReference type="ARBA" id="ARBA00022807"/>
    </source>
</evidence>
<dbReference type="Gene3D" id="1.20.1300.20">
    <property type="entry name" value="Peptidase C65 Otubain, subdomain 2"/>
    <property type="match status" value="1"/>
</dbReference>
<organism evidence="7 8">
    <name type="scientific">Phaeoacremonium minimum (strain UCR-PA7)</name>
    <name type="common">Esca disease fungus</name>
    <name type="synonym">Togninia minima</name>
    <dbReference type="NCBI Taxonomy" id="1286976"/>
    <lineage>
        <taxon>Eukaryota</taxon>
        <taxon>Fungi</taxon>
        <taxon>Dikarya</taxon>
        <taxon>Ascomycota</taxon>
        <taxon>Pezizomycotina</taxon>
        <taxon>Sordariomycetes</taxon>
        <taxon>Sordariomycetidae</taxon>
        <taxon>Togniniales</taxon>
        <taxon>Togniniaceae</taxon>
        <taxon>Phaeoacremonium</taxon>
    </lineage>
</organism>
<dbReference type="HOGENOM" id="CLU_014832_2_0_1"/>